<dbReference type="Gene3D" id="3.40.395.10">
    <property type="entry name" value="Adenoviral Proteinase, Chain A"/>
    <property type="match status" value="1"/>
</dbReference>
<organism evidence="1 2">
    <name type="scientific">Paxillus involutus ATCC 200175</name>
    <dbReference type="NCBI Taxonomy" id="664439"/>
    <lineage>
        <taxon>Eukaryota</taxon>
        <taxon>Fungi</taxon>
        <taxon>Dikarya</taxon>
        <taxon>Basidiomycota</taxon>
        <taxon>Agaricomycotina</taxon>
        <taxon>Agaricomycetes</taxon>
        <taxon>Agaricomycetidae</taxon>
        <taxon>Boletales</taxon>
        <taxon>Paxilineae</taxon>
        <taxon>Paxillaceae</taxon>
        <taxon>Paxillus</taxon>
    </lineage>
</organism>
<sequence length="135" mass="15291">YAQDSQHYSHNLVALRKRLSLSEVRSIGFIVWDADHYAAYIYQKAAHLLHNDSLNRHPAPDVLAVFTWFLEGLDCPIPQFIKEGAMAMQGEGSGSCGMAAYNYIESLAHGNIPDWECHISPLFRQKSLCELIVYH</sequence>
<reference evidence="2" key="2">
    <citation type="submission" date="2015-01" db="EMBL/GenBank/DDBJ databases">
        <title>Evolutionary Origins and Diversification of the Mycorrhizal Mutualists.</title>
        <authorList>
            <consortium name="DOE Joint Genome Institute"/>
            <consortium name="Mycorrhizal Genomics Consortium"/>
            <person name="Kohler A."/>
            <person name="Kuo A."/>
            <person name="Nagy L.G."/>
            <person name="Floudas D."/>
            <person name="Copeland A."/>
            <person name="Barry K.W."/>
            <person name="Cichocki N."/>
            <person name="Veneault-Fourrey C."/>
            <person name="LaButti K."/>
            <person name="Lindquist E.A."/>
            <person name="Lipzen A."/>
            <person name="Lundell T."/>
            <person name="Morin E."/>
            <person name="Murat C."/>
            <person name="Riley R."/>
            <person name="Ohm R."/>
            <person name="Sun H."/>
            <person name="Tunlid A."/>
            <person name="Henrissat B."/>
            <person name="Grigoriev I.V."/>
            <person name="Hibbett D.S."/>
            <person name="Martin F."/>
        </authorList>
    </citation>
    <scope>NUCLEOTIDE SEQUENCE [LARGE SCALE GENOMIC DNA]</scope>
    <source>
        <strain evidence="2">ATCC 200175</strain>
    </source>
</reference>
<protein>
    <recommendedName>
        <fullName evidence="3">Ubiquitin-like protease family profile domain-containing protein</fullName>
    </recommendedName>
</protein>
<gene>
    <name evidence="1" type="ORF">PAXINDRAFT_47071</name>
</gene>
<feature type="non-terminal residue" evidence="1">
    <location>
        <position position="1"/>
    </location>
</feature>
<reference evidence="1 2" key="1">
    <citation type="submission" date="2014-06" db="EMBL/GenBank/DDBJ databases">
        <authorList>
            <consortium name="DOE Joint Genome Institute"/>
            <person name="Kuo A."/>
            <person name="Kohler A."/>
            <person name="Nagy L.G."/>
            <person name="Floudas D."/>
            <person name="Copeland A."/>
            <person name="Barry K.W."/>
            <person name="Cichocki N."/>
            <person name="Veneault-Fourrey C."/>
            <person name="LaButti K."/>
            <person name="Lindquist E.A."/>
            <person name="Lipzen A."/>
            <person name="Lundell T."/>
            <person name="Morin E."/>
            <person name="Murat C."/>
            <person name="Sun H."/>
            <person name="Tunlid A."/>
            <person name="Henrissat B."/>
            <person name="Grigoriev I.V."/>
            <person name="Hibbett D.S."/>
            <person name="Martin F."/>
            <person name="Nordberg H.P."/>
            <person name="Cantor M.N."/>
            <person name="Hua S.X."/>
        </authorList>
    </citation>
    <scope>NUCLEOTIDE SEQUENCE [LARGE SCALE GENOMIC DNA]</scope>
    <source>
        <strain evidence="1 2">ATCC 200175</strain>
    </source>
</reference>
<evidence type="ECO:0000313" key="2">
    <source>
        <dbReference type="Proteomes" id="UP000053647"/>
    </source>
</evidence>
<dbReference type="OrthoDB" id="2658837at2759"/>
<evidence type="ECO:0008006" key="3">
    <source>
        <dbReference type="Google" id="ProtNLM"/>
    </source>
</evidence>
<evidence type="ECO:0000313" key="1">
    <source>
        <dbReference type="EMBL" id="KIJ08367.1"/>
    </source>
</evidence>
<dbReference type="AlphaFoldDB" id="A0A0C9TKL8"/>
<dbReference type="EMBL" id="KN819638">
    <property type="protein sequence ID" value="KIJ08367.1"/>
    <property type="molecule type" value="Genomic_DNA"/>
</dbReference>
<feature type="non-terminal residue" evidence="1">
    <location>
        <position position="135"/>
    </location>
</feature>
<dbReference type="Proteomes" id="UP000053647">
    <property type="component" value="Unassembled WGS sequence"/>
</dbReference>
<dbReference type="HOGENOM" id="CLU_138918_0_0_1"/>
<proteinExistence type="predicted"/>
<keyword evidence="2" id="KW-1185">Reference proteome</keyword>
<name>A0A0C9TKL8_PAXIN</name>
<accession>A0A0C9TKL8</accession>